<keyword evidence="9" id="KW-0833">Ubl conjugation pathway</keyword>
<dbReference type="AlphaFoldDB" id="A0A4U6WBM4"/>
<dbReference type="FunFam" id="3.30.40.10:FF:000187">
    <property type="entry name" value="E3 ubiquitin-protein ligase ATL6"/>
    <property type="match status" value="1"/>
</dbReference>
<evidence type="ECO:0000256" key="11">
    <source>
        <dbReference type="ARBA" id="ARBA00022989"/>
    </source>
</evidence>
<keyword evidence="7" id="KW-0479">Metal-binding</keyword>
<dbReference type="OMA" id="WHGARRW"/>
<evidence type="ECO:0000256" key="5">
    <source>
        <dbReference type="ARBA" id="ARBA00022679"/>
    </source>
</evidence>
<dbReference type="SUPFAM" id="SSF57850">
    <property type="entry name" value="RING/U-box"/>
    <property type="match status" value="1"/>
</dbReference>
<accession>A0A4U6WBM4</accession>
<dbReference type="EC" id="2.3.2.27" evidence="4"/>
<evidence type="ECO:0000256" key="15">
    <source>
        <dbReference type="SAM" id="Phobius"/>
    </source>
</evidence>
<dbReference type="Pfam" id="PF13639">
    <property type="entry name" value="zf-RING_2"/>
    <property type="match status" value="1"/>
</dbReference>
<dbReference type="SMART" id="SM00184">
    <property type="entry name" value="RING"/>
    <property type="match status" value="1"/>
</dbReference>
<evidence type="ECO:0000256" key="2">
    <source>
        <dbReference type="ARBA" id="ARBA00004167"/>
    </source>
</evidence>
<dbReference type="Proteomes" id="UP000298652">
    <property type="component" value="Chromosome 1"/>
</dbReference>
<keyword evidence="11 15" id="KW-1133">Transmembrane helix</keyword>
<keyword evidence="5" id="KW-0808">Transferase</keyword>
<comment type="subcellular location">
    <subcellularLocation>
        <location evidence="2">Membrane</location>
        <topology evidence="2">Single-pass membrane protein</topology>
    </subcellularLocation>
</comment>
<dbReference type="Gramene" id="TKW39852">
    <property type="protein sequence ID" value="TKW39852"/>
    <property type="gene ID" value="SEVIR_1G207000v2"/>
</dbReference>
<feature type="compositionally biased region" description="Low complexity" evidence="14">
    <location>
        <begin position="204"/>
        <end position="218"/>
    </location>
</feature>
<protein>
    <recommendedName>
        <fullName evidence="4">RING-type E3 ubiquitin transferase</fullName>
        <ecNumber evidence="4">2.3.2.27</ecNumber>
    </recommendedName>
</protein>
<feature type="domain" description="RING-type" evidence="16">
    <location>
        <begin position="100"/>
        <end position="142"/>
    </location>
</feature>
<evidence type="ECO:0000313" key="18">
    <source>
        <dbReference type="Proteomes" id="UP000298652"/>
    </source>
</evidence>
<evidence type="ECO:0000259" key="16">
    <source>
        <dbReference type="PROSITE" id="PS50089"/>
    </source>
</evidence>
<evidence type="ECO:0000256" key="14">
    <source>
        <dbReference type="SAM" id="MobiDB-lite"/>
    </source>
</evidence>
<evidence type="ECO:0000256" key="12">
    <source>
        <dbReference type="ARBA" id="ARBA00023136"/>
    </source>
</evidence>
<name>A0A4U6WBM4_SETVI</name>
<gene>
    <name evidence="17" type="ORF">SEVIR_1G207000v2</name>
</gene>
<keyword evidence="10" id="KW-0862">Zinc</keyword>
<organism evidence="17 18">
    <name type="scientific">Setaria viridis</name>
    <name type="common">Green bristlegrass</name>
    <name type="synonym">Setaria italica subsp. viridis</name>
    <dbReference type="NCBI Taxonomy" id="4556"/>
    <lineage>
        <taxon>Eukaryota</taxon>
        <taxon>Viridiplantae</taxon>
        <taxon>Streptophyta</taxon>
        <taxon>Embryophyta</taxon>
        <taxon>Tracheophyta</taxon>
        <taxon>Spermatophyta</taxon>
        <taxon>Magnoliopsida</taxon>
        <taxon>Liliopsida</taxon>
        <taxon>Poales</taxon>
        <taxon>Poaceae</taxon>
        <taxon>PACMAD clade</taxon>
        <taxon>Panicoideae</taxon>
        <taxon>Panicodae</taxon>
        <taxon>Paniceae</taxon>
        <taxon>Cenchrinae</taxon>
        <taxon>Setaria</taxon>
    </lineage>
</organism>
<dbReference type="GO" id="GO:0016567">
    <property type="term" value="P:protein ubiquitination"/>
    <property type="evidence" value="ECO:0007669"/>
    <property type="project" value="InterPro"/>
</dbReference>
<evidence type="ECO:0000256" key="9">
    <source>
        <dbReference type="ARBA" id="ARBA00022786"/>
    </source>
</evidence>
<dbReference type="CDD" id="cd16461">
    <property type="entry name" value="RING-H2_EL5-like"/>
    <property type="match status" value="1"/>
</dbReference>
<dbReference type="GO" id="GO:0008270">
    <property type="term" value="F:zinc ion binding"/>
    <property type="evidence" value="ECO:0007669"/>
    <property type="project" value="UniProtKB-KW"/>
</dbReference>
<dbReference type="EMBL" id="CM016552">
    <property type="protein sequence ID" value="TKW39852.1"/>
    <property type="molecule type" value="Genomic_DNA"/>
</dbReference>
<feature type="region of interest" description="Disordered" evidence="14">
    <location>
        <begin position="198"/>
        <end position="220"/>
    </location>
</feature>
<dbReference type="InterPro" id="IPR013083">
    <property type="entry name" value="Znf_RING/FYVE/PHD"/>
</dbReference>
<dbReference type="InterPro" id="IPR044600">
    <property type="entry name" value="ATL1/ATL16-like"/>
</dbReference>
<keyword evidence="6 15" id="KW-0812">Transmembrane</keyword>
<sequence length="338" mass="36309">MVNAQAPPPPQLQMLTTTTGRSVPPTAVITIAIIAFFVLVLFCVLVNLWRRSSADASAGARHGSIRKRRRGLDPAALAALPVVPYAEIRKHKSGGGGLECAVCLTAFDDGDELRLLPQCSHAFHLECIDPWLEGHVTCPLCRGNLEKPVPPPPVPLPSPDKPPPQMPEAVAVRVELENDEERKEEDAALEKLRCARRAARMPRSRSTGPSASTTAAAETGDHERFTVRLPPHVREEILRSRRLRHATSLVITLGGGASNCEGSRTACSAGGERCVRRRWASLLSRTASWSWAQGGGEASAAKKGAGPEAGVTRRPPCGHVVCSLVARWPARCKAKNLA</sequence>
<evidence type="ECO:0000256" key="7">
    <source>
        <dbReference type="ARBA" id="ARBA00022723"/>
    </source>
</evidence>
<dbReference type="InterPro" id="IPR001841">
    <property type="entry name" value="Znf_RING"/>
</dbReference>
<dbReference type="PANTHER" id="PTHR46913:SF1">
    <property type="entry name" value="RING-H2 FINGER PROTEIN ATL16"/>
    <property type="match status" value="1"/>
</dbReference>
<dbReference type="GO" id="GO:0061630">
    <property type="term" value="F:ubiquitin protein ligase activity"/>
    <property type="evidence" value="ECO:0007669"/>
    <property type="project" value="UniProtKB-EC"/>
</dbReference>
<dbReference type="PROSITE" id="PS50089">
    <property type="entry name" value="ZF_RING_2"/>
    <property type="match status" value="1"/>
</dbReference>
<comment type="catalytic activity">
    <reaction evidence="1">
        <text>S-ubiquitinyl-[E2 ubiquitin-conjugating enzyme]-L-cysteine + [acceptor protein]-L-lysine = [E2 ubiquitin-conjugating enzyme]-L-cysteine + N(6)-ubiquitinyl-[acceptor protein]-L-lysine.</text>
        <dbReference type="EC" id="2.3.2.27"/>
    </reaction>
</comment>
<comment type="pathway">
    <text evidence="3">Protein modification; protein ubiquitination.</text>
</comment>
<feature type="transmembrane region" description="Helical" evidence="15">
    <location>
        <begin position="27"/>
        <end position="49"/>
    </location>
</feature>
<dbReference type="Gene3D" id="3.30.40.10">
    <property type="entry name" value="Zinc/RING finger domain, C3HC4 (zinc finger)"/>
    <property type="match status" value="1"/>
</dbReference>
<evidence type="ECO:0000256" key="3">
    <source>
        <dbReference type="ARBA" id="ARBA00004906"/>
    </source>
</evidence>
<evidence type="ECO:0000256" key="1">
    <source>
        <dbReference type="ARBA" id="ARBA00000900"/>
    </source>
</evidence>
<dbReference type="GO" id="GO:0016020">
    <property type="term" value="C:membrane"/>
    <property type="evidence" value="ECO:0007669"/>
    <property type="project" value="UniProtKB-SubCell"/>
</dbReference>
<proteinExistence type="predicted"/>
<evidence type="ECO:0000313" key="17">
    <source>
        <dbReference type="EMBL" id="TKW39852.1"/>
    </source>
</evidence>
<reference evidence="17" key="1">
    <citation type="submission" date="2019-03" db="EMBL/GenBank/DDBJ databases">
        <title>WGS assembly of Setaria viridis.</title>
        <authorList>
            <person name="Huang P."/>
            <person name="Jenkins J."/>
            <person name="Grimwood J."/>
            <person name="Barry K."/>
            <person name="Healey A."/>
            <person name="Mamidi S."/>
            <person name="Sreedasyam A."/>
            <person name="Shu S."/>
            <person name="Feldman M."/>
            <person name="Wu J."/>
            <person name="Yu Y."/>
            <person name="Chen C."/>
            <person name="Johnson J."/>
            <person name="Rokhsar D."/>
            <person name="Baxter I."/>
            <person name="Schmutz J."/>
            <person name="Brutnell T."/>
            <person name="Kellogg E."/>
        </authorList>
    </citation>
    <scope>NUCLEOTIDE SEQUENCE [LARGE SCALE GENOMIC DNA]</scope>
</reference>
<evidence type="ECO:0000256" key="10">
    <source>
        <dbReference type="ARBA" id="ARBA00022833"/>
    </source>
</evidence>
<keyword evidence="8 13" id="KW-0863">Zinc-finger</keyword>
<keyword evidence="12 15" id="KW-0472">Membrane</keyword>
<keyword evidence="18" id="KW-1185">Reference proteome</keyword>
<evidence type="ECO:0000256" key="8">
    <source>
        <dbReference type="ARBA" id="ARBA00022771"/>
    </source>
</evidence>
<evidence type="ECO:0000256" key="13">
    <source>
        <dbReference type="PROSITE-ProRule" id="PRU00175"/>
    </source>
</evidence>
<dbReference type="PANTHER" id="PTHR46913">
    <property type="entry name" value="RING-H2 FINGER PROTEIN ATL16"/>
    <property type="match status" value="1"/>
</dbReference>
<evidence type="ECO:0000256" key="4">
    <source>
        <dbReference type="ARBA" id="ARBA00012483"/>
    </source>
</evidence>
<evidence type="ECO:0000256" key="6">
    <source>
        <dbReference type="ARBA" id="ARBA00022692"/>
    </source>
</evidence>